<dbReference type="InterPro" id="IPR006015">
    <property type="entry name" value="Universal_stress_UspA"/>
</dbReference>
<evidence type="ECO:0000313" key="5">
    <source>
        <dbReference type="EMBL" id="OIN13990.1"/>
    </source>
</evidence>
<dbReference type="SUPFAM" id="SSF52402">
    <property type="entry name" value="Adenine nucleotide alpha hydrolases-like"/>
    <property type="match status" value="2"/>
</dbReference>
<keyword evidence="6" id="KW-1185">Reference proteome</keyword>
<dbReference type="STRING" id="1414654.BFR47_08765"/>
<proteinExistence type="inferred from homology"/>
<dbReference type="OrthoDB" id="9792500at2"/>
<dbReference type="Proteomes" id="UP000243073">
    <property type="component" value="Unassembled WGS sequence"/>
</dbReference>
<sequence>MKTLLAAIDLEQDSMLVVKRAVELAVRLKASLHLVHVVDDALTLYEPMVEISVRHRLKKAAESALAVFFDLLPEELKARGGCHVLMGKPYRTLGKKVAELKADLLIVGRHHIEPLRDLFVGTTAERLLRHCDIPLLMVSTDVAGAYAQVLAATDFSRSSHHALQAGLWLAPEADIRLVHVFEPPFNGFVHHDEQDMDTMIEQQKTRIRNEVNTEMAHFLAEDDHSRIRTEIMAGGVQACLNEAVERHCPQLLVLGTHGRQGISRLLIGSVATSFLSTLPCDVLVAR</sequence>
<reference evidence="5 6" key="1">
    <citation type="submission" date="2016-07" db="EMBL/GenBank/DDBJ databases">
        <title>Draft Genome Sequence of Oceanisphaera psychrotolerans, isolated from coastal sediment samples.</title>
        <authorList>
            <person name="Zhuo S."/>
            <person name="Ruan Z."/>
        </authorList>
    </citation>
    <scope>NUCLEOTIDE SEQUENCE [LARGE SCALE GENOMIC DNA]</scope>
    <source>
        <strain evidence="5 6">LAM-WHM-ZC</strain>
    </source>
</reference>
<dbReference type="RefSeq" id="WP_071471355.1">
    <property type="nucleotide sequence ID" value="NZ_MDKE01000003.1"/>
</dbReference>
<comment type="caution">
    <text evidence="5">The sequence shown here is derived from an EMBL/GenBank/DDBJ whole genome shotgun (WGS) entry which is preliminary data.</text>
</comment>
<dbReference type="InterPro" id="IPR014729">
    <property type="entry name" value="Rossmann-like_a/b/a_fold"/>
</dbReference>
<feature type="domain" description="UspA" evidence="4">
    <location>
        <begin position="1"/>
        <end position="138"/>
    </location>
</feature>
<dbReference type="Gene3D" id="3.40.50.620">
    <property type="entry name" value="HUPs"/>
    <property type="match status" value="2"/>
</dbReference>
<evidence type="ECO:0000256" key="2">
    <source>
        <dbReference type="ARBA" id="ARBA00022741"/>
    </source>
</evidence>
<dbReference type="AlphaFoldDB" id="A0A1J4QHR1"/>
<dbReference type="InterPro" id="IPR006016">
    <property type="entry name" value="UspA"/>
</dbReference>
<dbReference type="GO" id="GO:0005524">
    <property type="term" value="F:ATP binding"/>
    <property type="evidence" value="ECO:0007669"/>
    <property type="project" value="UniProtKB-KW"/>
</dbReference>
<comment type="similarity">
    <text evidence="1">Belongs to the universal stress protein A family.</text>
</comment>
<keyword evidence="2" id="KW-0547">Nucleotide-binding</keyword>
<evidence type="ECO:0000259" key="4">
    <source>
        <dbReference type="Pfam" id="PF00582"/>
    </source>
</evidence>
<feature type="domain" description="UspA" evidence="4">
    <location>
        <begin position="146"/>
        <end position="286"/>
    </location>
</feature>
<dbReference type="EMBL" id="MDKE01000003">
    <property type="protein sequence ID" value="OIN13990.1"/>
    <property type="molecule type" value="Genomic_DNA"/>
</dbReference>
<gene>
    <name evidence="5" type="ORF">BFR47_08765</name>
</gene>
<dbReference type="PRINTS" id="PR01438">
    <property type="entry name" value="UNVRSLSTRESS"/>
</dbReference>
<accession>A0A1J4QHR1</accession>
<dbReference type="PANTHER" id="PTHR46268:SF27">
    <property type="entry name" value="UNIVERSAL STRESS PROTEIN RV2623"/>
    <property type="match status" value="1"/>
</dbReference>
<name>A0A1J4QHR1_9GAMM</name>
<evidence type="ECO:0000256" key="3">
    <source>
        <dbReference type="ARBA" id="ARBA00022840"/>
    </source>
</evidence>
<evidence type="ECO:0000256" key="1">
    <source>
        <dbReference type="ARBA" id="ARBA00008791"/>
    </source>
</evidence>
<keyword evidence="3" id="KW-0067">ATP-binding</keyword>
<dbReference type="PANTHER" id="PTHR46268">
    <property type="entry name" value="STRESS RESPONSE PROTEIN NHAX"/>
    <property type="match status" value="1"/>
</dbReference>
<dbReference type="CDD" id="cd00293">
    <property type="entry name" value="USP-like"/>
    <property type="match status" value="2"/>
</dbReference>
<evidence type="ECO:0000313" key="6">
    <source>
        <dbReference type="Proteomes" id="UP000243073"/>
    </source>
</evidence>
<protein>
    <submittedName>
        <fullName evidence="5">Universal stress protein UspA</fullName>
    </submittedName>
</protein>
<dbReference type="Pfam" id="PF00582">
    <property type="entry name" value="Usp"/>
    <property type="match status" value="2"/>
</dbReference>
<organism evidence="5 6">
    <name type="scientific">Oceanisphaera psychrotolerans</name>
    <dbReference type="NCBI Taxonomy" id="1414654"/>
    <lineage>
        <taxon>Bacteria</taxon>
        <taxon>Pseudomonadati</taxon>
        <taxon>Pseudomonadota</taxon>
        <taxon>Gammaproteobacteria</taxon>
        <taxon>Aeromonadales</taxon>
        <taxon>Aeromonadaceae</taxon>
        <taxon>Oceanisphaera</taxon>
    </lineage>
</organism>